<keyword evidence="3" id="KW-1185">Reference proteome</keyword>
<accession>R0JVF4</accession>
<feature type="compositionally biased region" description="Polar residues" evidence="1">
    <location>
        <begin position="753"/>
        <end position="774"/>
    </location>
</feature>
<name>R0JVF4_ANAPL</name>
<feature type="region of interest" description="Disordered" evidence="1">
    <location>
        <begin position="15"/>
        <end position="40"/>
    </location>
</feature>
<gene>
    <name evidence="2" type="ORF">Anapl_07836</name>
</gene>
<feature type="compositionally biased region" description="Polar residues" evidence="1">
    <location>
        <begin position="364"/>
        <end position="373"/>
    </location>
</feature>
<dbReference type="Proteomes" id="UP000296049">
    <property type="component" value="Unassembled WGS sequence"/>
</dbReference>
<evidence type="ECO:0000256" key="1">
    <source>
        <dbReference type="SAM" id="MobiDB-lite"/>
    </source>
</evidence>
<reference evidence="3" key="1">
    <citation type="journal article" date="2013" name="Nat. Genet.">
        <title>The duck genome and transcriptome provide insight into an avian influenza virus reservoir species.</title>
        <authorList>
            <person name="Huang Y."/>
            <person name="Li Y."/>
            <person name="Burt D.W."/>
            <person name="Chen H."/>
            <person name="Zhang Y."/>
            <person name="Qian W."/>
            <person name="Kim H."/>
            <person name="Gan S."/>
            <person name="Zhao Y."/>
            <person name="Li J."/>
            <person name="Yi K."/>
            <person name="Feng H."/>
            <person name="Zhu P."/>
            <person name="Li B."/>
            <person name="Liu Q."/>
            <person name="Fairley S."/>
            <person name="Magor K.E."/>
            <person name="Du Z."/>
            <person name="Hu X."/>
            <person name="Goodman L."/>
            <person name="Tafer H."/>
            <person name="Vignal A."/>
            <person name="Lee T."/>
            <person name="Kim K.W."/>
            <person name="Sheng Z."/>
            <person name="An Y."/>
            <person name="Searle S."/>
            <person name="Herrero J."/>
            <person name="Groenen M.A."/>
            <person name="Crooijmans R.P."/>
            <person name="Faraut T."/>
            <person name="Cai Q."/>
            <person name="Webster R.G."/>
            <person name="Aldridge J.R."/>
            <person name="Warren W.C."/>
            <person name="Bartschat S."/>
            <person name="Kehr S."/>
            <person name="Marz M."/>
            <person name="Stadler P.F."/>
            <person name="Smith J."/>
            <person name="Kraus R.H."/>
            <person name="Zhao Y."/>
            <person name="Ren L."/>
            <person name="Fei J."/>
            <person name="Morisson M."/>
            <person name="Kaiser P."/>
            <person name="Griffin D.K."/>
            <person name="Rao M."/>
            <person name="Pitel F."/>
            <person name="Wang J."/>
            <person name="Li N."/>
        </authorList>
    </citation>
    <scope>NUCLEOTIDE SEQUENCE [LARGE SCALE GENOMIC DNA]</scope>
</reference>
<feature type="region of interest" description="Disordered" evidence="1">
    <location>
        <begin position="753"/>
        <end position="779"/>
    </location>
</feature>
<proteinExistence type="predicted"/>
<feature type="region of interest" description="Disordered" evidence="1">
    <location>
        <begin position="951"/>
        <end position="981"/>
    </location>
</feature>
<organism evidence="2 3">
    <name type="scientific">Anas platyrhynchos</name>
    <name type="common">Mallard</name>
    <name type="synonym">Anas boschas</name>
    <dbReference type="NCBI Taxonomy" id="8839"/>
    <lineage>
        <taxon>Eukaryota</taxon>
        <taxon>Metazoa</taxon>
        <taxon>Chordata</taxon>
        <taxon>Craniata</taxon>
        <taxon>Vertebrata</taxon>
        <taxon>Euteleostomi</taxon>
        <taxon>Archelosauria</taxon>
        <taxon>Archosauria</taxon>
        <taxon>Dinosauria</taxon>
        <taxon>Saurischia</taxon>
        <taxon>Theropoda</taxon>
        <taxon>Coelurosauria</taxon>
        <taxon>Aves</taxon>
        <taxon>Neognathae</taxon>
        <taxon>Galloanserae</taxon>
        <taxon>Anseriformes</taxon>
        <taxon>Anatidae</taxon>
        <taxon>Anatinae</taxon>
        <taxon>Anas</taxon>
    </lineage>
</organism>
<evidence type="ECO:0000313" key="2">
    <source>
        <dbReference type="EMBL" id="EOB01516.1"/>
    </source>
</evidence>
<feature type="compositionally biased region" description="Basic and acidic residues" evidence="1">
    <location>
        <begin position="413"/>
        <end position="428"/>
    </location>
</feature>
<protein>
    <submittedName>
        <fullName evidence="2">Uncharacterized protein</fullName>
    </submittedName>
</protein>
<dbReference type="EMBL" id="KB743085">
    <property type="protein sequence ID" value="EOB01516.1"/>
    <property type="molecule type" value="Genomic_DNA"/>
</dbReference>
<sequence>MPVLSQHLLWSKTPFAKGGAPPSELTENQHDTEESSLEDTTEVINNTRTGILFEQRCTPHTLLNHSAKGPEANAPGGMMDLSKVTKPYGKDKGSQVLQCFEAVLTRFPLPPADYLALLTTQHTKQPQTQTGTANGYEDFNNSLSPSSKHILKETTSVNMASRSLDNQFSLLTKILLRYSPPAASWVSVGDISPWNCCSASETLPLVWPGAAPAAGGTGPGGQGRAAGSALRLQALPGITRSWIKGEEPARRKHQCRWHRRLGLLGNPRLEDIPEGGHVRYQHLLVCSHRWSSGIPKSQCHSHFITKENSGNTSLSNTSQSLTCTEMQFSAHFEAQQKDDEDWSTRPLCAWKDFSQKLLYGSTNSSDSFNSTHSAPEATAEQWSNQLTGQPDKQGKEERPQPTRRSLAGAATKTQEKAQRGGWHVPEDGRGVVAEHHNKSRTIPEAPGACWISSRFFHQRVLPIQQKARGRLQAAQTAVSLGSRACTLLFAEEELPQREGDFAVTQHPKVSPGADAGTDGAPQRCVAAHAGDAFVAAAMSAESHGAGSGLSLVLNILLDDLLRPDAEISATSTATQKEGSQHQSRRKYSMLHPGVAAGTSLPPAQQPAKVQTAAAGAGARFTASSPCSEILDAKTEPFGRTTSSWILSNVSSNQGAGKETGDLPLVAEGAAGDSKMFQSQPSRCQGIIRFQKSPEPCGSLPAPVVGPAPCEKATQPHMALHIKSRRFCCSDLGPGSRETTRLRGDTGTSAVLCQEPSNGKRSKSSPHATTVTTSKQEQREENMGCSRSLCRRLGLSLKDTKKACGQAGDAAMGETLGVSHGRNMELFHRWKTQETTSCTLPAKDPVTTSGCDPTTCCRISEEEEDGPMPPFSVCWAATEAKKIHLQVKISAGGSTAGWRGGNVSSCQLAPAQHRARGFSDGEEHTEMDLLTWEAKQQQPCCKSHRAPPGWAVWKPSSRRQQWQPGTDRHHATSTHPALQLGAPDPNTLPGGCLFENTSSQLIFGPQRVKRNWTYGSEQGFFQPSLPGKGWPPKATFYDTPFEKQRSEEGRFYKPLPNTLISVIKTSSAVKRYMKYGPEHRSTVLIFKGFQQQVGKWLKASAENAKGPGIPRVLFAASTLHELWCQQSAGSSINIAPSHRYYKGNLAACAPVLATSEQASHIPPLREKLCASLHALLVFIVGASLPPTQARPRRGWKQGAFQKAEPPLRPFTSARCRGSLRALQGRAHLLASDGLYKSGWLELKRGFLIAQRFASRAIRGAFKHGFSQACPKAQFSRAREAVPPPDEASRVLPALCPTGDSLRDASSHLVHYCSGFLCKNQMTESCKRRELPQSTRSTAGRANAPSPPGLLSALAATACTQAFCAASHPEDTPLLAFSPR</sequence>
<evidence type="ECO:0000313" key="3">
    <source>
        <dbReference type="Proteomes" id="UP000296049"/>
    </source>
</evidence>
<feature type="region of interest" description="Disordered" evidence="1">
    <location>
        <begin position="364"/>
        <end position="428"/>
    </location>
</feature>
<feature type="compositionally biased region" description="Polar residues" evidence="1">
    <location>
        <begin position="380"/>
        <end position="390"/>
    </location>
</feature>